<evidence type="ECO:0000313" key="3">
    <source>
        <dbReference type="Proteomes" id="UP001054252"/>
    </source>
</evidence>
<dbReference type="PANTHER" id="PTHR36022:SF1">
    <property type="entry name" value="GPI-ANCHORED ADHESIN-LIKE PROTEIN"/>
    <property type="match status" value="1"/>
</dbReference>
<dbReference type="EMBL" id="BPVZ01000005">
    <property type="protein sequence ID" value="GKU92305.1"/>
    <property type="molecule type" value="Genomic_DNA"/>
</dbReference>
<dbReference type="AlphaFoldDB" id="A0AAV5I4P8"/>
<keyword evidence="3" id="KW-1185">Reference proteome</keyword>
<accession>A0AAV5I4P8</accession>
<feature type="compositionally biased region" description="Polar residues" evidence="1">
    <location>
        <begin position="32"/>
        <end position="44"/>
    </location>
</feature>
<dbReference type="Proteomes" id="UP001054252">
    <property type="component" value="Unassembled WGS sequence"/>
</dbReference>
<feature type="compositionally biased region" description="Low complexity" evidence="1">
    <location>
        <begin position="45"/>
        <end position="62"/>
    </location>
</feature>
<gene>
    <name evidence="2" type="ORF">SLEP1_g6052</name>
</gene>
<feature type="region of interest" description="Disordered" evidence="1">
    <location>
        <begin position="214"/>
        <end position="234"/>
    </location>
</feature>
<feature type="compositionally biased region" description="Low complexity" evidence="1">
    <location>
        <begin position="81"/>
        <end position="102"/>
    </location>
</feature>
<sequence>MNRSSSSNTQKKKWSQVAGKMELKKNKRKQSFRNPLQGANNIKDSNNNSSSCSGSGSLSSSVSIEAPKGCLRFFLSHSSSSKSPFCNCKPAKAPAKTPKSAPISRSSKSLPKSNTLVKQNNFPKRAVSETPISQKFEKVQKWQFVKKPSSKIGQKNSNDSSFLDCNGSPVKRLASGSQGSLRQQDEVQCTPVSKLVTGSGLDCIGVVDGHNVFDDKKSKGSDGNTTTPPIQASLSPEIQCGSDVVSTKATTSACYGAGHVISGITDKRKCRPRGILAVGDYGGTSSLGKLKALDNFDDFDIEDSDVGIVNNSRVSMVPLPAEASMHWLLSPCHEENENEENSKIRSCQLPKLVGPNSKTLNSPSSPLSGPAFSLDLCKVSTHRSGTTDGSNSMSGRKYLLSPSEVPHFSLCLDSLRENVVVSSSPNVKPCYGAGSLKEERKNRYDFDGGNSPFSVDTLGSENVIQTPESESSSERPGFFSCLSANDHGKHNIDFELSTAAEDVQRASLSLKSHISIWDQTNSSFQFDHLPSPSSSVDLSQFQKVLGGQALWTSDSTLENFSQSQMRISWREGLASRIFEMDELDSCRCLSEEEEDFKINSNDQLKSFQNPEINIDMVNDLSLNDAFGSAEFVDSELTTERKCKERLPSVLTYSCAESISTDRGGLVSSEESNWSLCYKNSLFET</sequence>
<protein>
    <submittedName>
        <fullName evidence="2">Uncharacterized protein</fullName>
    </submittedName>
</protein>
<feature type="region of interest" description="Disordered" evidence="1">
    <location>
        <begin position="81"/>
        <end position="120"/>
    </location>
</feature>
<comment type="caution">
    <text evidence="2">The sequence shown here is derived from an EMBL/GenBank/DDBJ whole genome shotgun (WGS) entry which is preliminary data.</text>
</comment>
<feature type="compositionally biased region" description="Polar residues" evidence="1">
    <location>
        <begin position="221"/>
        <end position="234"/>
    </location>
</feature>
<organism evidence="2 3">
    <name type="scientific">Rubroshorea leprosula</name>
    <dbReference type="NCBI Taxonomy" id="152421"/>
    <lineage>
        <taxon>Eukaryota</taxon>
        <taxon>Viridiplantae</taxon>
        <taxon>Streptophyta</taxon>
        <taxon>Embryophyta</taxon>
        <taxon>Tracheophyta</taxon>
        <taxon>Spermatophyta</taxon>
        <taxon>Magnoliopsida</taxon>
        <taxon>eudicotyledons</taxon>
        <taxon>Gunneridae</taxon>
        <taxon>Pentapetalae</taxon>
        <taxon>rosids</taxon>
        <taxon>malvids</taxon>
        <taxon>Malvales</taxon>
        <taxon>Dipterocarpaceae</taxon>
        <taxon>Rubroshorea</taxon>
    </lineage>
</organism>
<feature type="compositionally biased region" description="Polar residues" evidence="1">
    <location>
        <begin position="103"/>
        <end position="120"/>
    </location>
</feature>
<feature type="region of interest" description="Disordered" evidence="1">
    <location>
        <begin position="1"/>
        <end position="62"/>
    </location>
</feature>
<name>A0AAV5I4P8_9ROSI</name>
<proteinExistence type="predicted"/>
<reference evidence="2 3" key="1">
    <citation type="journal article" date="2021" name="Commun. Biol.">
        <title>The genome of Shorea leprosula (Dipterocarpaceae) highlights the ecological relevance of drought in aseasonal tropical rainforests.</title>
        <authorList>
            <person name="Ng K.K.S."/>
            <person name="Kobayashi M.J."/>
            <person name="Fawcett J.A."/>
            <person name="Hatakeyama M."/>
            <person name="Paape T."/>
            <person name="Ng C.H."/>
            <person name="Ang C.C."/>
            <person name="Tnah L.H."/>
            <person name="Lee C.T."/>
            <person name="Nishiyama T."/>
            <person name="Sese J."/>
            <person name="O'Brien M.J."/>
            <person name="Copetti D."/>
            <person name="Mohd Noor M.I."/>
            <person name="Ong R.C."/>
            <person name="Putra M."/>
            <person name="Sireger I.Z."/>
            <person name="Indrioko S."/>
            <person name="Kosugi Y."/>
            <person name="Izuno A."/>
            <person name="Isagi Y."/>
            <person name="Lee S.L."/>
            <person name="Shimizu K.K."/>
        </authorList>
    </citation>
    <scope>NUCLEOTIDE SEQUENCE [LARGE SCALE GENOMIC DNA]</scope>
    <source>
        <strain evidence="2">214</strain>
    </source>
</reference>
<dbReference type="PANTHER" id="PTHR36022">
    <property type="entry name" value="GPI-ANCHORED ADHESIN-LIKE PROTEIN"/>
    <property type="match status" value="1"/>
</dbReference>
<evidence type="ECO:0000256" key="1">
    <source>
        <dbReference type="SAM" id="MobiDB-lite"/>
    </source>
</evidence>
<evidence type="ECO:0000313" key="2">
    <source>
        <dbReference type="EMBL" id="GKU92305.1"/>
    </source>
</evidence>